<keyword evidence="4" id="KW-0808">Transferase</keyword>
<dbReference type="Gene3D" id="3.40.50.10330">
    <property type="entry name" value="Probable inorganic polyphosphate/atp-NAD kinase, domain 1"/>
    <property type="match status" value="1"/>
</dbReference>
<keyword evidence="6" id="KW-0547">Nucleotide-binding</keyword>
<keyword evidence="5" id="KW-0479">Metal-binding</keyword>
<sequence>MFSKVLIVCNPSAGKGESPRYGELLAKQLKEHYGAVCHIKISQSAEDIYRECMTASNRGYKTVICLGGDGTLTLAANGLMQNSERPIFGFIPLGTANDLARALKLNLNPNQLIEEYSKVTTKFIDVGRINDEYFINVVAIGALPDTVMNTSSEDKERMGFMAYVREGVQTFFDQDGMTLRIQSMEGELHQLTTNLVIVGLTNSVGSFQQMIPHAKVDDGLIHLIAVKGDTTLDTIRAAVDYKRDTTDQSHYLTLSSQKITIEQVDGMERFVNVDGNSGPVLPIELEALPSALQVIVPQGE</sequence>
<evidence type="ECO:0000256" key="1">
    <source>
        <dbReference type="ARBA" id="ARBA00001946"/>
    </source>
</evidence>
<evidence type="ECO:0000259" key="13">
    <source>
        <dbReference type="PROSITE" id="PS50146"/>
    </source>
</evidence>
<dbReference type="GO" id="GO:0005886">
    <property type="term" value="C:plasma membrane"/>
    <property type="evidence" value="ECO:0007669"/>
    <property type="project" value="TreeGrafter"/>
</dbReference>
<evidence type="ECO:0000256" key="4">
    <source>
        <dbReference type="ARBA" id="ARBA00022679"/>
    </source>
</evidence>
<dbReference type="PANTHER" id="PTHR12358">
    <property type="entry name" value="SPHINGOSINE KINASE"/>
    <property type="match status" value="1"/>
</dbReference>
<dbReference type="InterPro" id="IPR001206">
    <property type="entry name" value="Diacylglycerol_kinase_cat_dom"/>
</dbReference>
<comment type="cofactor">
    <cofactor evidence="1">
        <name>Mg(2+)</name>
        <dbReference type="ChEBI" id="CHEBI:18420"/>
    </cofactor>
</comment>
<dbReference type="GO" id="GO:0008654">
    <property type="term" value="P:phospholipid biosynthetic process"/>
    <property type="evidence" value="ECO:0007669"/>
    <property type="project" value="UniProtKB-KW"/>
</dbReference>
<organism evidence="14 15">
    <name type="scientific">Falseniella ignava</name>
    <dbReference type="NCBI Taxonomy" id="137730"/>
    <lineage>
        <taxon>Bacteria</taxon>
        <taxon>Bacillati</taxon>
        <taxon>Bacillota</taxon>
        <taxon>Bacilli</taxon>
        <taxon>Lactobacillales</taxon>
        <taxon>Aerococcaceae</taxon>
        <taxon>Falseniella</taxon>
    </lineage>
</organism>
<keyword evidence="10" id="KW-0443">Lipid metabolism</keyword>
<dbReference type="SMART" id="SM00046">
    <property type="entry name" value="DAGKc"/>
    <property type="match status" value="1"/>
</dbReference>
<dbReference type="InterPro" id="IPR017438">
    <property type="entry name" value="ATP-NAD_kinase_N"/>
</dbReference>
<evidence type="ECO:0000256" key="2">
    <source>
        <dbReference type="ARBA" id="ARBA00005983"/>
    </source>
</evidence>
<proteinExistence type="inferred from homology"/>
<dbReference type="NCBIfam" id="TIGR00147">
    <property type="entry name" value="YegS/Rv2252/BmrU family lipid kinase"/>
    <property type="match status" value="1"/>
</dbReference>
<dbReference type="Gene3D" id="2.60.200.40">
    <property type="match status" value="1"/>
</dbReference>
<dbReference type="Proteomes" id="UP000234384">
    <property type="component" value="Unassembled WGS sequence"/>
</dbReference>
<evidence type="ECO:0000256" key="12">
    <source>
        <dbReference type="ARBA" id="ARBA00023264"/>
    </source>
</evidence>
<evidence type="ECO:0000256" key="8">
    <source>
        <dbReference type="ARBA" id="ARBA00022840"/>
    </source>
</evidence>
<dbReference type="GO" id="GO:0004143">
    <property type="term" value="F:ATP-dependent diacylglycerol kinase activity"/>
    <property type="evidence" value="ECO:0007669"/>
    <property type="project" value="TreeGrafter"/>
</dbReference>
<evidence type="ECO:0000256" key="11">
    <source>
        <dbReference type="ARBA" id="ARBA00023209"/>
    </source>
</evidence>
<protein>
    <recommendedName>
        <fullName evidence="13">DAGKc domain-containing protein</fullName>
    </recommendedName>
</protein>
<accession>A0A2I1K438</accession>
<dbReference type="RefSeq" id="WP_101953938.1">
    <property type="nucleotide sequence ID" value="NZ_PKHE01000004.1"/>
</dbReference>
<feature type="domain" description="DAGKc" evidence="13">
    <location>
        <begin position="1"/>
        <end position="133"/>
    </location>
</feature>
<evidence type="ECO:0000313" key="15">
    <source>
        <dbReference type="Proteomes" id="UP000234384"/>
    </source>
</evidence>
<dbReference type="AlphaFoldDB" id="A0A2I1K438"/>
<dbReference type="PANTHER" id="PTHR12358:SF106">
    <property type="entry name" value="LIPID KINASE YEGS"/>
    <property type="match status" value="1"/>
</dbReference>
<reference evidence="14 15" key="1">
    <citation type="submission" date="2017-12" db="EMBL/GenBank/DDBJ databases">
        <title>Phylogenetic diversity of female urinary microbiome.</title>
        <authorList>
            <person name="Thomas-White K."/>
            <person name="Wolfe A.J."/>
        </authorList>
    </citation>
    <scope>NUCLEOTIDE SEQUENCE [LARGE SCALE GENOMIC DNA]</scope>
    <source>
        <strain evidence="14 15">UMB0898</strain>
    </source>
</reference>
<keyword evidence="12" id="KW-1208">Phospholipid metabolism</keyword>
<keyword evidence="11" id="KW-0594">Phospholipid biosynthesis</keyword>
<dbReference type="InterPro" id="IPR050187">
    <property type="entry name" value="Lipid_Phosphate_FormReg"/>
</dbReference>
<evidence type="ECO:0000256" key="10">
    <source>
        <dbReference type="ARBA" id="ARBA00023098"/>
    </source>
</evidence>
<dbReference type="PROSITE" id="PS50146">
    <property type="entry name" value="DAGK"/>
    <property type="match status" value="1"/>
</dbReference>
<name>A0A2I1K438_9LACT</name>
<dbReference type="InterPro" id="IPR045540">
    <property type="entry name" value="YegS/DAGK_C"/>
</dbReference>
<keyword evidence="9" id="KW-0460">Magnesium</keyword>
<keyword evidence="7" id="KW-0418">Kinase</keyword>
<evidence type="ECO:0000313" key="14">
    <source>
        <dbReference type="EMBL" id="PKY90312.1"/>
    </source>
</evidence>
<dbReference type="GO" id="GO:0005524">
    <property type="term" value="F:ATP binding"/>
    <property type="evidence" value="ECO:0007669"/>
    <property type="project" value="UniProtKB-KW"/>
</dbReference>
<keyword evidence="3" id="KW-0444">Lipid biosynthesis</keyword>
<evidence type="ECO:0000256" key="9">
    <source>
        <dbReference type="ARBA" id="ARBA00022842"/>
    </source>
</evidence>
<dbReference type="InterPro" id="IPR005218">
    <property type="entry name" value="Diacylglycerol/lipid_kinase"/>
</dbReference>
<evidence type="ECO:0000256" key="6">
    <source>
        <dbReference type="ARBA" id="ARBA00022741"/>
    </source>
</evidence>
<evidence type="ECO:0000256" key="7">
    <source>
        <dbReference type="ARBA" id="ARBA00022777"/>
    </source>
</evidence>
<dbReference type="OrthoDB" id="142078at2"/>
<evidence type="ECO:0000256" key="5">
    <source>
        <dbReference type="ARBA" id="ARBA00022723"/>
    </source>
</evidence>
<gene>
    <name evidence="14" type="ORF">CYJ57_02450</name>
</gene>
<dbReference type="EMBL" id="PKHE01000004">
    <property type="protein sequence ID" value="PKY90312.1"/>
    <property type="molecule type" value="Genomic_DNA"/>
</dbReference>
<dbReference type="InterPro" id="IPR016064">
    <property type="entry name" value="NAD/diacylglycerol_kinase_sf"/>
</dbReference>
<comment type="similarity">
    <text evidence="2">Belongs to the diacylglycerol/lipid kinase family.</text>
</comment>
<dbReference type="SUPFAM" id="SSF111331">
    <property type="entry name" value="NAD kinase/diacylglycerol kinase-like"/>
    <property type="match status" value="1"/>
</dbReference>
<dbReference type="Pfam" id="PF00781">
    <property type="entry name" value="DAGK_cat"/>
    <property type="match status" value="1"/>
</dbReference>
<comment type="caution">
    <text evidence="14">The sequence shown here is derived from an EMBL/GenBank/DDBJ whole genome shotgun (WGS) entry which is preliminary data.</text>
</comment>
<keyword evidence="8" id="KW-0067">ATP-binding</keyword>
<dbReference type="Pfam" id="PF19279">
    <property type="entry name" value="YegS_C"/>
    <property type="match status" value="1"/>
</dbReference>
<dbReference type="GO" id="GO:0046872">
    <property type="term" value="F:metal ion binding"/>
    <property type="evidence" value="ECO:0007669"/>
    <property type="project" value="UniProtKB-KW"/>
</dbReference>
<evidence type="ECO:0000256" key="3">
    <source>
        <dbReference type="ARBA" id="ARBA00022516"/>
    </source>
</evidence>